<dbReference type="AlphaFoldDB" id="A0A0F9VE56"/>
<evidence type="ECO:0000313" key="1">
    <source>
        <dbReference type="EMBL" id="KKN64088.1"/>
    </source>
</evidence>
<dbReference type="EMBL" id="LAZR01000568">
    <property type="protein sequence ID" value="KKN64088.1"/>
    <property type="molecule type" value="Genomic_DNA"/>
</dbReference>
<name>A0A0F9VE56_9ZZZZ</name>
<reference evidence="1" key="1">
    <citation type="journal article" date="2015" name="Nature">
        <title>Complex archaea that bridge the gap between prokaryotes and eukaryotes.</title>
        <authorList>
            <person name="Spang A."/>
            <person name="Saw J.H."/>
            <person name="Jorgensen S.L."/>
            <person name="Zaremba-Niedzwiedzka K."/>
            <person name="Martijn J."/>
            <person name="Lind A.E."/>
            <person name="van Eijk R."/>
            <person name="Schleper C."/>
            <person name="Guy L."/>
            <person name="Ettema T.J."/>
        </authorList>
    </citation>
    <scope>NUCLEOTIDE SEQUENCE</scope>
</reference>
<gene>
    <name evidence="1" type="ORF">LCGC14_0495150</name>
</gene>
<proteinExistence type="predicted"/>
<sequence length="86" mass="9986">MRKTTKQALVKRKVLFDEYGDYLRCKGKRIINSRRIAEKQVIRTCGLPSTDRCIYCGEPLCNKCDTTPKRHKVVCKLSLRIAILDK</sequence>
<protein>
    <submittedName>
        <fullName evidence="1">Uncharacterized protein</fullName>
    </submittedName>
</protein>
<comment type="caution">
    <text evidence="1">The sequence shown here is derived from an EMBL/GenBank/DDBJ whole genome shotgun (WGS) entry which is preliminary data.</text>
</comment>
<organism evidence="1">
    <name type="scientific">marine sediment metagenome</name>
    <dbReference type="NCBI Taxonomy" id="412755"/>
    <lineage>
        <taxon>unclassified sequences</taxon>
        <taxon>metagenomes</taxon>
        <taxon>ecological metagenomes</taxon>
    </lineage>
</organism>
<accession>A0A0F9VE56</accession>